<reference evidence="3 4" key="1">
    <citation type="submission" date="2019-04" db="EMBL/GenBank/DDBJ databases">
        <authorList>
            <person name="Hwang J.C."/>
        </authorList>
    </citation>
    <scope>NUCLEOTIDE SEQUENCE [LARGE SCALE GENOMIC DNA]</scope>
    <source>
        <strain evidence="3 4">IMCC35002</strain>
    </source>
</reference>
<feature type="domain" description="Serine aminopeptidase S33" evidence="2">
    <location>
        <begin position="97"/>
        <end position="209"/>
    </location>
</feature>
<dbReference type="InterPro" id="IPR022742">
    <property type="entry name" value="Hydrolase_4"/>
</dbReference>
<dbReference type="Proteomes" id="UP000305675">
    <property type="component" value="Unassembled WGS sequence"/>
</dbReference>
<comment type="caution">
    <text evidence="3">The sequence shown here is derived from an EMBL/GenBank/DDBJ whole genome shotgun (WGS) entry which is preliminary data.</text>
</comment>
<feature type="signal peptide" evidence="1">
    <location>
        <begin position="1"/>
        <end position="21"/>
    </location>
</feature>
<dbReference type="RefSeq" id="WP_136862979.1">
    <property type="nucleotide sequence ID" value="NZ_SWCJ01000004.1"/>
</dbReference>
<name>A0A4U1BS21_9GAMM</name>
<dbReference type="PRINTS" id="PR00111">
    <property type="entry name" value="ABHYDROLASE"/>
</dbReference>
<keyword evidence="1" id="KW-0732">Signal</keyword>
<proteinExistence type="predicted"/>
<keyword evidence="4" id="KW-1185">Reference proteome</keyword>
<evidence type="ECO:0000256" key="1">
    <source>
        <dbReference type="SAM" id="SignalP"/>
    </source>
</evidence>
<dbReference type="InterPro" id="IPR051044">
    <property type="entry name" value="MAG_DAG_Lipase"/>
</dbReference>
<dbReference type="AlphaFoldDB" id="A0A4U1BS21"/>
<sequence length="310" mass="34240">MKRLRVAAMLAVMSLWLTGCANMVADRLLAFDSLEVSAEDQQQLIKDGFKTGRFCYQSQCLAYLEGQPIKANKLNAEWEIFGKLFQLNLKREQVTSQQGTVVMIHGYRMNKETMAVNALYWRFLGYRVLLPDLQGHGGATDEFSFGVRDGELLDAWLNRHNPKQPLLVIGNSMGAIAAVNLVKRRDDVSGLILQAPMMGLGDSLVAFPKPWYLSWVPEGDLRQGAQLALARLQLEESQVDATAQLSSLTLPILVLASDGDDVSPYAKAAPLSSDQVQVVNLPGLLHPQVGIIGNDEHQLLQGWLQTAIKL</sequence>
<gene>
    <name evidence="3" type="ORF">FCL42_08530</name>
</gene>
<dbReference type="SUPFAM" id="SSF53474">
    <property type="entry name" value="alpha/beta-Hydrolases"/>
    <property type="match status" value="1"/>
</dbReference>
<organism evidence="3 4">
    <name type="scientific">Ferrimonas aestuarii</name>
    <dbReference type="NCBI Taxonomy" id="2569539"/>
    <lineage>
        <taxon>Bacteria</taxon>
        <taxon>Pseudomonadati</taxon>
        <taxon>Pseudomonadota</taxon>
        <taxon>Gammaproteobacteria</taxon>
        <taxon>Alteromonadales</taxon>
        <taxon>Ferrimonadaceae</taxon>
        <taxon>Ferrimonas</taxon>
    </lineage>
</organism>
<dbReference type="InterPro" id="IPR029058">
    <property type="entry name" value="AB_hydrolase_fold"/>
</dbReference>
<dbReference type="Pfam" id="PF12146">
    <property type="entry name" value="Hydrolase_4"/>
    <property type="match status" value="1"/>
</dbReference>
<keyword evidence="3" id="KW-0378">Hydrolase</keyword>
<dbReference type="EMBL" id="SWCJ01000004">
    <property type="protein sequence ID" value="TKB56249.1"/>
    <property type="molecule type" value="Genomic_DNA"/>
</dbReference>
<dbReference type="PROSITE" id="PS51257">
    <property type="entry name" value="PROKAR_LIPOPROTEIN"/>
    <property type="match status" value="1"/>
</dbReference>
<feature type="chain" id="PRO_5020616173" evidence="1">
    <location>
        <begin position="22"/>
        <end position="310"/>
    </location>
</feature>
<dbReference type="Gene3D" id="3.40.50.1820">
    <property type="entry name" value="alpha/beta hydrolase"/>
    <property type="match status" value="1"/>
</dbReference>
<evidence type="ECO:0000313" key="4">
    <source>
        <dbReference type="Proteomes" id="UP000305675"/>
    </source>
</evidence>
<dbReference type="PANTHER" id="PTHR11614">
    <property type="entry name" value="PHOSPHOLIPASE-RELATED"/>
    <property type="match status" value="1"/>
</dbReference>
<evidence type="ECO:0000259" key="2">
    <source>
        <dbReference type="Pfam" id="PF12146"/>
    </source>
</evidence>
<dbReference type="InterPro" id="IPR000073">
    <property type="entry name" value="AB_hydrolase_1"/>
</dbReference>
<evidence type="ECO:0000313" key="3">
    <source>
        <dbReference type="EMBL" id="TKB56249.1"/>
    </source>
</evidence>
<accession>A0A4U1BS21</accession>
<dbReference type="OrthoDB" id="2086224at2"/>
<protein>
    <submittedName>
        <fullName evidence="3">Alpha/beta hydrolase</fullName>
    </submittedName>
</protein>
<dbReference type="GO" id="GO:0016787">
    <property type="term" value="F:hydrolase activity"/>
    <property type="evidence" value="ECO:0007669"/>
    <property type="project" value="UniProtKB-KW"/>
</dbReference>